<evidence type="ECO:0000256" key="5">
    <source>
        <dbReference type="ARBA" id="ARBA00023136"/>
    </source>
</evidence>
<keyword evidence="9" id="KW-1185">Reference proteome</keyword>
<dbReference type="NCBIfam" id="NF038404">
    <property type="entry name" value="perm_prefix_2"/>
    <property type="match status" value="1"/>
</dbReference>
<dbReference type="InterPro" id="IPR003838">
    <property type="entry name" value="ABC3_permease_C"/>
</dbReference>
<feature type="transmembrane region" description="Helical" evidence="6">
    <location>
        <begin position="455"/>
        <end position="482"/>
    </location>
</feature>
<feature type="transmembrane region" description="Helical" evidence="6">
    <location>
        <begin position="361"/>
        <end position="387"/>
    </location>
</feature>
<evidence type="ECO:0000256" key="2">
    <source>
        <dbReference type="ARBA" id="ARBA00022475"/>
    </source>
</evidence>
<feature type="transmembrane region" description="Helical" evidence="6">
    <location>
        <begin position="95"/>
        <end position="118"/>
    </location>
</feature>
<dbReference type="InterPro" id="IPR047699">
    <property type="entry name" value="Permease_put_prefix"/>
</dbReference>
<evidence type="ECO:0000256" key="4">
    <source>
        <dbReference type="ARBA" id="ARBA00022989"/>
    </source>
</evidence>
<reference evidence="8" key="1">
    <citation type="submission" date="2023-06" db="EMBL/GenBank/DDBJ databases">
        <title>Genomic of Agaribacillus aureum.</title>
        <authorList>
            <person name="Wang G."/>
        </authorList>
    </citation>
    <scope>NUCLEOTIDE SEQUENCE</scope>
    <source>
        <strain evidence="8">BMA12</strain>
    </source>
</reference>
<dbReference type="Pfam" id="PF02687">
    <property type="entry name" value="FtsX"/>
    <property type="match status" value="2"/>
</dbReference>
<evidence type="ECO:0000256" key="3">
    <source>
        <dbReference type="ARBA" id="ARBA00022692"/>
    </source>
</evidence>
<evidence type="ECO:0000256" key="1">
    <source>
        <dbReference type="ARBA" id="ARBA00004651"/>
    </source>
</evidence>
<evidence type="ECO:0000313" key="8">
    <source>
        <dbReference type="EMBL" id="MDN5211760.1"/>
    </source>
</evidence>
<dbReference type="InterPro" id="IPR025857">
    <property type="entry name" value="MacB_PCD"/>
</dbReference>
<dbReference type="PROSITE" id="PS50112">
    <property type="entry name" value="PAS"/>
    <property type="match status" value="1"/>
</dbReference>
<keyword evidence="3 6" id="KW-0812">Transmembrane</keyword>
<feature type="transmembrane region" description="Helical" evidence="6">
    <location>
        <begin position="836"/>
        <end position="854"/>
    </location>
</feature>
<gene>
    <name evidence="8" type="ORF">QQ020_06850</name>
</gene>
<comment type="subcellular location">
    <subcellularLocation>
        <location evidence="1">Cell membrane</location>
        <topology evidence="1">Multi-pass membrane protein</topology>
    </subcellularLocation>
</comment>
<accession>A0ABT8L4M5</accession>
<evidence type="ECO:0000259" key="7">
    <source>
        <dbReference type="PROSITE" id="PS50112"/>
    </source>
</evidence>
<dbReference type="Proteomes" id="UP001172083">
    <property type="component" value="Unassembled WGS sequence"/>
</dbReference>
<protein>
    <submittedName>
        <fullName evidence="8">ABC transporter permease</fullName>
    </submittedName>
</protein>
<organism evidence="8 9">
    <name type="scientific">Agaribacillus aureus</name>
    <dbReference type="NCBI Taxonomy" id="3051825"/>
    <lineage>
        <taxon>Bacteria</taxon>
        <taxon>Pseudomonadati</taxon>
        <taxon>Bacteroidota</taxon>
        <taxon>Cytophagia</taxon>
        <taxon>Cytophagales</taxon>
        <taxon>Splendidivirgaceae</taxon>
        <taxon>Agaribacillus</taxon>
    </lineage>
</organism>
<sequence length="873" mass="99356">MNKNPSPPKLPLRFFRWYCHPDYREDIEGDLLERFERRVQEKGANAAKWLFFTDVIRLFRPGIIRSWEPGQSFNNYSMFKNYFKITWRSLLKQKLYTFINIGGLAVGLTCFILIFLYVQHELSYDRFYENADRIYRIYQKQEGNFHLGSDYFTLSPAPLATTLTKEFPEVTHATSIAEETALLGHEENHYWEKGLWADASFFEVFTYPFVYGNPKTALVKPESIVLTASLSQKIFGARNPVGQSLIFQNGDPYTVTGVIKDPPVNTSFKFSFISCLLSHKRYMWAFKNARWGSNSFHAFFTMAEHADPLQLQNKLPAMYEKYKGNNKNYPFRDTYFVQPLSEIHLETKANFDIGLKGNAKYLSLLSLIAVVVLLLACVNYMNLAVACSIKRAREIGLRKVIGAVRWQLIGQFIGESVLIACLGLLLAIGLTYFLTPVFGHLLERPIELNLIENTLLIPGLVVLVVVVGILSGSYPAFFMSSLRPVQVLKGKINGRFSGMKIQSWLIVGQYAMAIVLVISSLVIYQQFRFIQQKELGYNKEHIVTIPIRGNRLRENLEVIKNEWLSNTQILGVATSTQLPTNIRSSTIINDHDDRKENDLSIYETGVDYDYLEVFNMELIAGRNFSSDSKTDPTYRHIINETAAKALGWTPEEAIGNQFVEASNKGAKTVIGVVKDFHMHSMHMAIAPLMIRLNTSHSGFLSVKIQPDNLSETLAILETSFKKYSPYPFEYKFLDEQFDQLYKAELRLGEMFVFFTVISILIASMGLFGLAAFTAGQRTKEIGIRKVLGASVQGIVGILAKDFLKMVLAGFLLAIPVAWYFMHQWLADFAYRIEMEWWMFAMAGFAAMVIALFTISSQSIKAALTNPVDSLKNE</sequence>
<dbReference type="InterPro" id="IPR000014">
    <property type="entry name" value="PAS"/>
</dbReference>
<dbReference type="PANTHER" id="PTHR30572:SF18">
    <property type="entry name" value="ABC-TYPE MACROLIDE FAMILY EXPORT SYSTEM PERMEASE COMPONENT 2"/>
    <property type="match status" value="1"/>
</dbReference>
<proteinExistence type="predicted"/>
<feature type="transmembrane region" description="Helical" evidence="6">
    <location>
        <begin position="802"/>
        <end position="821"/>
    </location>
</feature>
<keyword evidence="4 6" id="KW-1133">Transmembrane helix</keyword>
<dbReference type="Pfam" id="PF12704">
    <property type="entry name" value="MacB_PCD"/>
    <property type="match status" value="2"/>
</dbReference>
<name>A0ABT8L4M5_9BACT</name>
<dbReference type="PANTHER" id="PTHR30572">
    <property type="entry name" value="MEMBRANE COMPONENT OF TRANSPORTER-RELATED"/>
    <property type="match status" value="1"/>
</dbReference>
<dbReference type="EMBL" id="JAUJEB010000001">
    <property type="protein sequence ID" value="MDN5211760.1"/>
    <property type="molecule type" value="Genomic_DNA"/>
</dbReference>
<dbReference type="RefSeq" id="WP_346757088.1">
    <property type="nucleotide sequence ID" value="NZ_JAUJEB010000001.1"/>
</dbReference>
<keyword evidence="2" id="KW-1003">Cell membrane</keyword>
<keyword evidence="5 6" id="KW-0472">Membrane</keyword>
<dbReference type="InterPro" id="IPR050250">
    <property type="entry name" value="Macrolide_Exporter_MacB"/>
</dbReference>
<evidence type="ECO:0000313" key="9">
    <source>
        <dbReference type="Proteomes" id="UP001172083"/>
    </source>
</evidence>
<comment type="caution">
    <text evidence="8">The sequence shown here is derived from an EMBL/GenBank/DDBJ whole genome shotgun (WGS) entry which is preliminary data.</text>
</comment>
<feature type="transmembrane region" description="Helical" evidence="6">
    <location>
        <begin position="750"/>
        <end position="775"/>
    </location>
</feature>
<evidence type="ECO:0000256" key="6">
    <source>
        <dbReference type="SAM" id="Phobius"/>
    </source>
</evidence>
<feature type="transmembrane region" description="Helical" evidence="6">
    <location>
        <begin position="408"/>
        <end position="435"/>
    </location>
</feature>
<feature type="transmembrane region" description="Helical" evidence="6">
    <location>
        <begin position="503"/>
        <end position="524"/>
    </location>
</feature>
<feature type="domain" description="PAS" evidence="7">
    <location>
        <begin position="638"/>
        <end position="659"/>
    </location>
</feature>